<comment type="similarity">
    <text evidence="1 8">Belongs to the ABC transporter superfamily.</text>
</comment>
<dbReference type="PANTHER" id="PTHR43117:SF4">
    <property type="entry name" value="OSMOPROTECTANT IMPORT ATP-BINDING PROTEIN OSMV"/>
    <property type="match status" value="1"/>
</dbReference>
<dbReference type="GO" id="GO:0015418">
    <property type="term" value="F:ABC-type quaternary ammonium compound transporting activity"/>
    <property type="evidence" value="ECO:0007669"/>
    <property type="project" value="UniProtKB-EC"/>
</dbReference>
<gene>
    <name evidence="11" type="ORF">IAA28_01765</name>
</gene>
<sequence length="378" mass="42704">MIEFKHVSKVFHGHKIIDDISFVIEDGEFVVLLGESGCGKTTTLKMINKLIVPSSGTVEIGGQDIGKMDPIALRRRMGYVIQQIGLFPHMTVRENIEIIAKMNNRDKDRLEANARKLMEMVNLDPDQYLDVYPSEMSGGQQQRAGVVRAFMTDPEIVLMDEPFSALDPITRTQIQNALIDMQAALKRTIVFVTHDMDEAIRLADRICIMDHGTIVQFDTPENILKYPANDFVRSFIGPNRIWTSPEFIRTRDIMISDPVCCHPKLPAFKCIETMGRRRVDTLMVTDHNKRIYGVLFAESLIGIQDLKKPAEELMDPNFTSVLPDSSIVDLLKLFDEKHLSTLPVVDSQGIIEGLVTRSTLVNTLSRQFIPAERGNETC</sequence>
<evidence type="ECO:0000256" key="3">
    <source>
        <dbReference type="ARBA" id="ARBA00022737"/>
    </source>
</evidence>
<reference evidence="11" key="2">
    <citation type="submission" date="2021-04" db="EMBL/GenBank/DDBJ databases">
        <authorList>
            <person name="Gilroy R."/>
        </authorList>
    </citation>
    <scope>NUCLEOTIDE SEQUENCE</scope>
    <source>
        <strain evidence="11">ChiGjej4B4-12881</strain>
    </source>
</reference>
<dbReference type="Gene3D" id="3.10.580.10">
    <property type="entry name" value="CBS-domain"/>
    <property type="match status" value="1"/>
</dbReference>
<accession>A0A9D1W2M6</accession>
<evidence type="ECO:0000256" key="7">
    <source>
        <dbReference type="PROSITE-ProRule" id="PRU00703"/>
    </source>
</evidence>
<comment type="caution">
    <text evidence="11">The sequence shown here is derived from an EMBL/GenBank/DDBJ whole genome shotgun (WGS) entry which is preliminary data.</text>
</comment>
<dbReference type="SUPFAM" id="SSF52540">
    <property type="entry name" value="P-loop containing nucleoside triphosphate hydrolases"/>
    <property type="match status" value="1"/>
</dbReference>
<dbReference type="Proteomes" id="UP000886780">
    <property type="component" value="Unassembled WGS sequence"/>
</dbReference>
<dbReference type="SMART" id="SM00382">
    <property type="entry name" value="AAA"/>
    <property type="match status" value="1"/>
</dbReference>
<dbReference type="InterPro" id="IPR017871">
    <property type="entry name" value="ABC_transporter-like_CS"/>
</dbReference>
<dbReference type="InterPro" id="IPR027417">
    <property type="entry name" value="P-loop_NTPase"/>
</dbReference>
<dbReference type="SMART" id="SM00116">
    <property type="entry name" value="CBS"/>
    <property type="match status" value="2"/>
</dbReference>
<dbReference type="FunFam" id="3.40.50.300:FF:000425">
    <property type="entry name" value="Probable ABC transporter, ATP-binding subunit"/>
    <property type="match status" value="1"/>
</dbReference>
<comment type="catalytic activity">
    <reaction evidence="8">
        <text>a quaternary ammonium(out) + ATP + H2O = a quaternary ammonium(in) + ADP + phosphate + H(+)</text>
        <dbReference type="Rhea" id="RHEA:11036"/>
        <dbReference type="ChEBI" id="CHEBI:15377"/>
        <dbReference type="ChEBI" id="CHEBI:15378"/>
        <dbReference type="ChEBI" id="CHEBI:30616"/>
        <dbReference type="ChEBI" id="CHEBI:35267"/>
        <dbReference type="ChEBI" id="CHEBI:43474"/>
        <dbReference type="ChEBI" id="CHEBI:456216"/>
    </reaction>
</comment>
<keyword evidence="8" id="KW-0997">Cell inner membrane</keyword>
<dbReference type="AlphaFoldDB" id="A0A9D1W2M6"/>
<keyword evidence="4 8" id="KW-0547">Nucleotide-binding</keyword>
<dbReference type="Gene3D" id="3.40.50.300">
    <property type="entry name" value="P-loop containing nucleotide triphosphate hydrolases"/>
    <property type="match status" value="1"/>
</dbReference>
<feature type="domain" description="ABC transporter" evidence="9">
    <location>
        <begin position="2"/>
        <end position="236"/>
    </location>
</feature>
<evidence type="ECO:0000259" key="10">
    <source>
        <dbReference type="PROSITE" id="PS51371"/>
    </source>
</evidence>
<dbReference type="Pfam" id="PF00571">
    <property type="entry name" value="CBS"/>
    <property type="match status" value="2"/>
</dbReference>
<dbReference type="NCBIfam" id="TIGR01186">
    <property type="entry name" value="proV"/>
    <property type="match status" value="1"/>
</dbReference>
<evidence type="ECO:0000313" key="11">
    <source>
        <dbReference type="EMBL" id="HIX51515.1"/>
    </source>
</evidence>
<dbReference type="GO" id="GO:0005886">
    <property type="term" value="C:plasma membrane"/>
    <property type="evidence" value="ECO:0007669"/>
    <property type="project" value="UniProtKB-SubCell"/>
</dbReference>
<dbReference type="PROSITE" id="PS51371">
    <property type="entry name" value="CBS"/>
    <property type="match status" value="2"/>
</dbReference>
<dbReference type="PROSITE" id="PS00211">
    <property type="entry name" value="ABC_TRANSPORTER_1"/>
    <property type="match status" value="1"/>
</dbReference>
<keyword evidence="6 7" id="KW-0129">CBS domain</keyword>
<evidence type="ECO:0000256" key="6">
    <source>
        <dbReference type="ARBA" id="ARBA00023122"/>
    </source>
</evidence>
<evidence type="ECO:0000259" key="9">
    <source>
        <dbReference type="PROSITE" id="PS50893"/>
    </source>
</evidence>
<dbReference type="InterPro" id="IPR003439">
    <property type="entry name" value="ABC_transporter-like_ATP-bd"/>
</dbReference>
<feature type="domain" description="CBS" evidence="10">
    <location>
        <begin position="314"/>
        <end position="372"/>
    </location>
</feature>
<dbReference type="InterPro" id="IPR046342">
    <property type="entry name" value="CBS_dom_sf"/>
</dbReference>
<organism evidence="11 12">
    <name type="scientific">Candidatus Lachnoclostridium stercoripullorum</name>
    <dbReference type="NCBI Taxonomy" id="2838635"/>
    <lineage>
        <taxon>Bacteria</taxon>
        <taxon>Bacillati</taxon>
        <taxon>Bacillota</taxon>
        <taxon>Clostridia</taxon>
        <taxon>Lachnospirales</taxon>
        <taxon>Lachnospiraceae</taxon>
    </lineage>
</organism>
<comment type="subunit">
    <text evidence="8">The complex is probably composed of two ATP-binding proteins, two transmembrane proteins and a solute-binding protein.</text>
</comment>
<evidence type="ECO:0000313" key="12">
    <source>
        <dbReference type="Proteomes" id="UP000886780"/>
    </source>
</evidence>
<reference evidence="11" key="1">
    <citation type="journal article" date="2021" name="PeerJ">
        <title>Extensive microbial diversity within the chicken gut microbiome revealed by metagenomics and culture.</title>
        <authorList>
            <person name="Gilroy R."/>
            <person name="Ravi A."/>
            <person name="Getino M."/>
            <person name="Pursley I."/>
            <person name="Horton D.L."/>
            <person name="Alikhan N.F."/>
            <person name="Baker D."/>
            <person name="Gharbi K."/>
            <person name="Hall N."/>
            <person name="Watson M."/>
            <person name="Adriaenssens E.M."/>
            <person name="Foster-Nyarko E."/>
            <person name="Jarju S."/>
            <person name="Secka A."/>
            <person name="Antonio M."/>
            <person name="Oren A."/>
            <person name="Chaudhuri R.R."/>
            <person name="La Ragione R."/>
            <person name="Hildebrand F."/>
            <person name="Pallen M.J."/>
        </authorList>
    </citation>
    <scope>NUCLEOTIDE SEQUENCE</scope>
    <source>
        <strain evidence="11">ChiGjej4B4-12881</strain>
    </source>
</reference>
<dbReference type="GO" id="GO:0016887">
    <property type="term" value="F:ATP hydrolysis activity"/>
    <property type="evidence" value="ECO:0007669"/>
    <property type="project" value="UniProtKB-UniRule"/>
</dbReference>
<name>A0A9D1W2M6_9FIRM</name>
<dbReference type="GO" id="GO:0006865">
    <property type="term" value="P:amino acid transport"/>
    <property type="evidence" value="ECO:0007669"/>
    <property type="project" value="UniProtKB-UniRule"/>
</dbReference>
<evidence type="ECO:0000256" key="4">
    <source>
        <dbReference type="ARBA" id="ARBA00022741"/>
    </source>
</evidence>
<dbReference type="Pfam" id="PF00005">
    <property type="entry name" value="ABC_tran"/>
    <property type="match status" value="1"/>
</dbReference>
<comment type="subcellular location">
    <subcellularLocation>
        <location evidence="8">Cell inner membrane</location>
        <topology evidence="8">Peripheral membrane protein</topology>
    </subcellularLocation>
</comment>
<protein>
    <recommendedName>
        <fullName evidence="8">Quaternary amine transport ATP-binding protein</fullName>
        <ecNumber evidence="8">7.6.2.9</ecNumber>
    </recommendedName>
</protein>
<dbReference type="GO" id="GO:0031460">
    <property type="term" value="P:glycine betaine transport"/>
    <property type="evidence" value="ECO:0007669"/>
    <property type="project" value="InterPro"/>
</dbReference>
<keyword evidence="5 8" id="KW-0067">ATP-binding</keyword>
<evidence type="ECO:0000256" key="8">
    <source>
        <dbReference type="RuleBase" id="RU369116"/>
    </source>
</evidence>
<keyword evidence="3" id="KW-0677">Repeat</keyword>
<keyword evidence="8" id="KW-1003">Cell membrane</keyword>
<dbReference type="InterPro" id="IPR000644">
    <property type="entry name" value="CBS_dom"/>
</dbReference>
<dbReference type="SUPFAM" id="SSF54631">
    <property type="entry name" value="CBS-domain pair"/>
    <property type="match status" value="1"/>
</dbReference>
<keyword evidence="8" id="KW-0472">Membrane</keyword>
<dbReference type="EC" id="7.6.2.9" evidence="8"/>
<dbReference type="EMBL" id="DXEU01000030">
    <property type="protein sequence ID" value="HIX51515.1"/>
    <property type="molecule type" value="Genomic_DNA"/>
</dbReference>
<evidence type="ECO:0000256" key="5">
    <source>
        <dbReference type="ARBA" id="ARBA00022840"/>
    </source>
</evidence>
<dbReference type="InterPro" id="IPR005892">
    <property type="entry name" value="Gly-betaine_transp_ATP-bd"/>
</dbReference>
<evidence type="ECO:0000256" key="2">
    <source>
        <dbReference type="ARBA" id="ARBA00022448"/>
    </source>
</evidence>
<keyword evidence="2 8" id="KW-0813">Transport</keyword>
<dbReference type="PANTHER" id="PTHR43117">
    <property type="entry name" value="OSMOPROTECTANT IMPORT ATP-BINDING PROTEIN OSMV"/>
    <property type="match status" value="1"/>
</dbReference>
<dbReference type="GO" id="GO:0005524">
    <property type="term" value="F:ATP binding"/>
    <property type="evidence" value="ECO:0007669"/>
    <property type="project" value="UniProtKB-UniRule"/>
</dbReference>
<dbReference type="PROSITE" id="PS50893">
    <property type="entry name" value="ABC_TRANSPORTER_2"/>
    <property type="match status" value="1"/>
</dbReference>
<proteinExistence type="inferred from homology"/>
<dbReference type="InterPro" id="IPR003593">
    <property type="entry name" value="AAA+_ATPase"/>
</dbReference>
<feature type="domain" description="CBS" evidence="10">
    <location>
        <begin position="254"/>
        <end position="312"/>
    </location>
</feature>
<evidence type="ECO:0000256" key="1">
    <source>
        <dbReference type="ARBA" id="ARBA00005417"/>
    </source>
</evidence>